<organism evidence="9 10">
    <name type="scientific">Pseudoneobacillus rhizosphaerae</name>
    <dbReference type="NCBI Taxonomy" id="2880968"/>
    <lineage>
        <taxon>Bacteria</taxon>
        <taxon>Bacillati</taxon>
        <taxon>Bacillota</taxon>
        <taxon>Bacilli</taxon>
        <taxon>Bacillales</taxon>
        <taxon>Bacillaceae</taxon>
        <taxon>Pseudoneobacillus</taxon>
    </lineage>
</organism>
<evidence type="ECO:0000256" key="4">
    <source>
        <dbReference type="ARBA" id="ARBA00022692"/>
    </source>
</evidence>
<keyword evidence="10" id="KW-1185">Reference proteome</keyword>
<dbReference type="AlphaFoldDB" id="A0A9C7LBP2"/>
<comment type="caution">
    <text evidence="9">The sequence shown here is derived from an EMBL/GenBank/DDBJ whole genome shotgun (WGS) entry which is preliminary data.</text>
</comment>
<evidence type="ECO:0000256" key="5">
    <source>
        <dbReference type="ARBA" id="ARBA00022989"/>
    </source>
</evidence>
<dbReference type="InterPro" id="IPR018076">
    <property type="entry name" value="T2SS_GspF_dom"/>
</dbReference>
<dbReference type="InterPro" id="IPR042094">
    <property type="entry name" value="T2SS_GspF_sf"/>
</dbReference>
<feature type="transmembrane region" description="Helical" evidence="7">
    <location>
        <begin position="318"/>
        <end position="339"/>
    </location>
</feature>
<protein>
    <recommendedName>
        <fullName evidence="8">Type II secretion system protein GspF domain-containing protein</fullName>
    </recommendedName>
</protein>
<evidence type="ECO:0000313" key="9">
    <source>
        <dbReference type="EMBL" id="CAG9609357.1"/>
    </source>
</evidence>
<feature type="transmembrane region" description="Helical" evidence="7">
    <location>
        <begin position="112"/>
        <end position="130"/>
    </location>
</feature>
<dbReference type="NCBIfam" id="NF041012">
    <property type="entry name" value="T4P_ComGB"/>
    <property type="match status" value="1"/>
</dbReference>
<feature type="transmembrane region" description="Helical" evidence="7">
    <location>
        <begin position="162"/>
        <end position="185"/>
    </location>
</feature>
<evidence type="ECO:0000313" key="10">
    <source>
        <dbReference type="Proteomes" id="UP000789845"/>
    </source>
</evidence>
<evidence type="ECO:0000259" key="8">
    <source>
        <dbReference type="Pfam" id="PF00482"/>
    </source>
</evidence>
<comment type="similarity">
    <text evidence="2">Belongs to the GSP F family.</text>
</comment>
<dbReference type="InterPro" id="IPR047692">
    <property type="entry name" value="T4P_ComGB"/>
</dbReference>
<feature type="domain" description="Type II secretion system protein GspF" evidence="8">
    <location>
        <begin position="16"/>
        <end position="129"/>
    </location>
</feature>
<evidence type="ECO:0000256" key="1">
    <source>
        <dbReference type="ARBA" id="ARBA00004651"/>
    </source>
</evidence>
<evidence type="ECO:0000256" key="3">
    <source>
        <dbReference type="ARBA" id="ARBA00022475"/>
    </source>
</evidence>
<dbReference type="PANTHER" id="PTHR30012">
    <property type="entry name" value="GENERAL SECRETION PATHWAY PROTEIN"/>
    <property type="match status" value="1"/>
</dbReference>
<dbReference type="Pfam" id="PF00482">
    <property type="entry name" value="T2SSF"/>
    <property type="match status" value="2"/>
</dbReference>
<keyword evidence="3" id="KW-1003">Cell membrane</keyword>
<comment type="subcellular location">
    <subcellularLocation>
        <location evidence="1">Cell membrane</location>
        <topology evidence="1">Multi-pass membrane protein</topology>
    </subcellularLocation>
</comment>
<dbReference type="InterPro" id="IPR003004">
    <property type="entry name" value="GspF/PilC"/>
</dbReference>
<keyword evidence="6 7" id="KW-0472">Membrane</keyword>
<dbReference type="Proteomes" id="UP000789845">
    <property type="component" value="Unassembled WGS sequence"/>
</dbReference>
<name>A0A9C7LBP2_9BACI</name>
<dbReference type="PANTHER" id="PTHR30012:SF0">
    <property type="entry name" value="TYPE II SECRETION SYSTEM PROTEIN F-RELATED"/>
    <property type="match status" value="1"/>
</dbReference>
<dbReference type="GO" id="GO:0005886">
    <property type="term" value="C:plasma membrane"/>
    <property type="evidence" value="ECO:0007669"/>
    <property type="project" value="UniProtKB-SubCell"/>
</dbReference>
<proteinExistence type="inferred from homology"/>
<accession>A0A9C7LBP2</accession>
<reference evidence="9" key="1">
    <citation type="submission" date="2021-10" db="EMBL/GenBank/DDBJ databases">
        <authorList>
            <person name="Criscuolo A."/>
        </authorList>
    </citation>
    <scope>NUCLEOTIDE SEQUENCE</scope>
    <source>
        <strain evidence="9">CIP111885</strain>
    </source>
</reference>
<dbReference type="Gene3D" id="1.20.81.30">
    <property type="entry name" value="Type II secretion system (T2SS), domain F"/>
    <property type="match status" value="1"/>
</dbReference>
<feature type="domain" description="Type II secretion system protein GspF" evidence="8">
    <location>
        <begin position="215"/>
        <end position="337"/>
    </location>
</feature>
<evidence type="ECO:0000256" key="6">
    <source>
        <dbReference type="ARBA" id="ARBA00023136"/>
    </source>
</evidence>
<evidence type="ECO:0000256" key="7">
    <source>
        <dbReference type="SAM" id="Phobius"/>
    </source>
</evidence>
<evidence type="ECO:0000256" key="2">
    <source>
        <dbReference type="ARBA" id="ARBA00005745"/>
    </source>
</evidence>
<sequence length="345" mass="40039">MTQMAKGWSLLEQGNFLRKMGELLERGYSYSDAVESLIYQMPVKRHMELRACLEQLKAGQPLHIVLATLKFQKDLIGYIYFADKHGGMLEAISEGSKLTLHKNISIEKLKKVILYPAFLFFMTNILFLFVERTLLPQYFNLYDSMGLEVNIFTKVVSAFGTLLPWITVFFLLSVVMLLIVYYLYFIKLPILNQRKYLLKIPFIGPVLRLIQTQYFTLQLGYLLSGGLSVHESLQLFESAPRNLFYRDISIIINGRLKRGEDLPQILMQLQFFEKELPVVVNHGQTNGRLERELLFFSKSCLNKLEERIEKGLKHMQPILYAVIAILVISMYLSIMIPMFRLLNGI</sequence>
<keyword evidence="5 7" id="KW-1133">Transmembrane helix</keyword>
<dbReference type="EMBL" id="CAKJTG010000018">
    <property type="protein sequence ID" value="CAG9609357.1"/>
    <property type="molecule type" value="Genomic_DNA"/>
</dbReference>
<gene>
    <name evidence="9" type="ORF">NEOCIP111885_03099</name>
</gene>
<keyword evidence="4 7" id="KW-0812">Transmembrane</keyword>